<reference evidence="3 4" key="1">
    <citation type="submission" date="2018-07" db="EMBL/GenBank/DDBJ databases">
        <title>Genomic Encyclopedia of Type Strains, Phase III (KMG-III): the genomes of soil and plant-associated and newly described type strains.</title>
        <authorList>
            <person name="Whitman W."/>
        </authorList>
    </citation>
    <scope>NUCLEOTIDE SEQUENCE [LARGE SCALE GENOMIC DNA]</scope>
    <source>
        <strain evidence="3 4">CECT 8236</strain>
    </source>
</reference>
<organism evidence="3 4">
    <name type="scientific">Cohnella lupini</name>
    <dbReference type="NCBI Taxonomy" id="1294267"/>
    <lineage>
        <taxon>Bacteria</taxon>
        <taxon>Bacillati</taxon>
        <taxon>Bacillota</taxon>
        <taxon>Bacilli</taxon>
        <taxon>Bacillales</taxon>
        <taxon>Paenibacillaceae</taxon>
        <taxon>Cohnella</taxon>
    </lineage>
</organism>
<dbReference type="CDD" id="cd05233">
    <property type="entry name" value="SDR_c"/>
    <property type="match status" value="1"/>
</dbReference>
<comment type="similarity">
    <text evidence="1">Belongs to the short-chain dehydrogenases/reductases (SDR) family.</text>
</comment>
<dbReference type="PANTHER" id="PTHR42760:SF132">
    <property type="entry name" value="SHORT-CHAIN DEHYDROGENASE_REDUCTASE FAMILY PROTEIN"/>
    <property type="match status" value="1"/>
</dbReference>
<dbReference type="GO" id="GO:0008206">
    <property type="term" value="P:bile acid metabolic process"/>
    <property type="evidence" value="ECO:0007669"/>
    <property type="project" value="UniProtKB-ARBA"/>
</dbReference>
<dbReference type="PRINTS" id="PR00081">
    <property type="entry name" value="GDHRDH"/>
</dbReference>
<dbReference type="FunFam" id="3.40.50.720:FF:000084">
    <property type="entry name" value="Short-chain dehydrogenase reductase"/>
    <property type="match status" value="1"/>
</dbReference>
<comment type="caution">
    <text evidence="3">The sequence shown here is derived from an EMBL/GenBank/DDBJ whole genome shotgun (WGS) entry which is preliminary data.</text>
</comment>
<accession>A0A3D9ICH8</accession>
<dbReference type="InterPro" id="IPR002347">
    <property type="entry name" value="SDR_fam"/>
</dbReference>
<keyword evidence="2" id="KW-0560">Oxidoreductase</keyword>
<sequence>MGILDNKVVLITGTGGGLGRVAALAFAREGAKVIGSDINVNTNNETVELLRRAGGEMTGIAPVDLTDPEQARKLVEDAVAAYGGIDVVYNNAAIQRFGPMPDFSIEDWRTTIAGELDIPFFVSKFAWPHLVQRGGGVIINVASISGMIAGETPPMVGHSAAKAGVIAMTRQLALEGAQHGIRAVSISPGPFLTPASDRDLGDNQAARDAVTKKTLLKRFGQPEELVELAVFLASDRASYITGTNYAVDGGATAW</sequence>
<dbReference type="GO" id="GO:0016616">
    <property type="term" value="F:oxidoreductase activity, acting on the CH-OH group of donors, NAD or NADP as acceptor"/>
    <property type="evidence" value="ECO:0007669"/>
    <property type="project" value="TreeGrafter"/>
</dbReference>
<dbReference type="InterPro" id="IPR036291">
    <property type="entry name" value="NAD(P)-bd_dom_sf"/>
</dbReference>
<dbReference type="EMBL" id="QRDY01000007">
    <property type="protein sequence ID" value="RED59377.1"/>
    <property type="molecule type" value="Genomic_DNA"/>
</dbReference>
<protein>
    <submittedName>
        <fullName evidence="3">NAD(P)-dependent dehydrogenase (Short-subunit alcohol dehydrogenase family)</fullName>
    </submittedName>
</protein>
<dbReference type="Proteomes" id="UP000256869">
    <property type="component" value="Unassembled WGS sequence"/>
</dbReference>
<dbReference type="Gene3D" id="3.40.50.720">
    <property type="entry name" value="NAD(P)-binding Rossmann-like Domain"/>
    <property type="match status" value="1"/>
</dbReference>
<dbReference type="SUPFAM" id="SSF51735">
    <property type="entry name" value="NAD(P)-binding Rossmann-fold domains"/>
    <property type="match status" value="1"/>
</dbReference>
<dbReference type="PANTHER" id="PTHR42760">
    <property type="entry name" value="SHORT-CHAIN DEHYDROGENASES/REDUCTASES FAMILY MEMBER"/>
    <property type="match status" value="1"/>
</dbReference>
<keyword evidence="4" id="KW-1185">Reference proteome</keyword>
<dbReference type="PRINTS" id="PR00080">
    <property type="entry name" value="SDRFAMILY"/>
</dbReference>
<proteinExistence type="inferred from homology"/>
<gene>
    <name evidence="3" type="ORF">DFP95_107216</name>
</gene>
<name>A0A3D9ICH8_9BACL</name>
<evidence type="ECO:0000313" key="4">
    <source>
        <dbReference type="Proteomes" id="UP000256869"/>
    </source>
</evidence>
<evidence type="ECO:0000256" key="1">
    <source>
        <dbReference type="ARBA" id="ARBA00006484"/>
    </source>
</evidence>
<dbReference type="AlphaFoldDB" id="A0A3D9ICH8"/>
<evidence type="ECO:0000313" key="3">
    <source>
        <dbReference type="EMBL" id="RED59377.1"/>
    </source>
</evidence>
<evidence type="ECO:0000256" key="2">
    <source>
        <dbReference type="ARBA" id="ARBA00023002"/>
    </source>
</evidence>
<dbReference type="Pfam" id="PF13561">
    <property type="entry name" value="adh_short_C2"/>
    <property type="match status" value="1"/>
</dbReference>
<dbReference type="OrthoDB" id="306388at2"/>